<name>A0A4Y2X1J0_ARAVE</name>
<accession>A0A4Y2X1J0</accession>
<gene>
    <name evidence="1" type="ORF">AVEN_216384_1</name>
</gene>
<proteinExistence type="predicted"/>
<protein>
    <submittedName>
        <fullName evidence="1">Uncharacterized protein</fullName>
    </submittedName>
</protein>
<evidence type="ECO:0000313" key="2">
    <source>
        <dbReference type="Proteomes" id="UP000499080"/>
    </source>
</evidence>
<sequence length="27" mass="3005">MYVGLVRIKSDMVKRSPAGGPWKIGEE</sequence>
<dbReference type="AlphaFoldDB" id="A0A4Y2X1J0"/>
<dbReference type="Proteomes" id="UP000499080">
    <property type="component" value="Unassembled WGS sequence"/>
</dbReference>
<reference evidence="1 2" key="1">
    <citation type="journal article" date="2019" name="Sci. Rep.">
        <title>Orb-weaving spider Araneus ventricosus genome elucidates the spidroin gene catalogue.</title>
        <authorList>
            <person name="Kono N."/>
            <person name="Nakamura H."/>
            <person name="Ohtoshi R."/>
            <person name="Moran D.A.P."/>
            <person name="Shinohara A."/>
            <person name="Yoshida Y."/>
            <person name="Fujiwara M."/>
            <person name="Mori M."/>
            <person name="Tomita M."/>
            <person name="Arakawa K."/>
        </authorList>
    </citation>
    <scope>NUCLEOTIDE SEQUENCE [LARGE SCALE GENOMIC DNA]</scope>
</reference>
<organism evidence="1 2">
    <name type="scientific">Araneus ventricosus</name>
    <name type="common">Orbweaver spider</name>
    <name type="synonym">Epeira ventricosa</name>
    <dbReference type="NCBI Taxonomy" id="182803"/>
    <lineage>
        <taxon>Eukaryota</taxon>
        <taxon>Metazoa</taxon>
        <taxon>Ecdysozoa</taxon>
        <taxon>Arthropoda</taxon>
        <taxon>Chelicerata</taxon>
        <taxon>Arachnida</taxon>
        <taxon>Araneae</taxon>
        <taxon>Araneomorphae</taxon>
        <taxon>Entelegynae</taxon>
        <taxon>Araneoidea</taxon>
        <taxon>Araneidae</taxon>
        <taxon>Araneus</taxon>
    </lineage>
</organism>
<feature type="non-terminal residue" evidence="1">
    <location>
        <position position="27"/>
    </location>
</feature>
<keyword evidence="2" id="KW-1185">Reference proteome</keyword>
<dbReference type="EMBL" id="BGPR01067877">
    <property type="protein sequence ID" value="GBO41967.1"/>
    <property type="molecule type" value="Genomic_DNA"/>
</dbReference>
<comment type="caution">
    <text evidence="1">The sequence shown here is derived from an EMBL/GenBank/DDBJ whole genome shotgun (WGS) entry which is preliminary data.</text>
</comment>
<evidence type="ECO:0000313" key="1">
    <source>
        <dbReference type="EMBL" id="GBO41967.1"/>
    </source>
</evidence>